<proteinExistence type="predicted"/>
<evidence type="ECO:0000313" key="2">
    <source>
        <dbReference type="EMBL" id="MCL7343900.1"/>
    </source>
</evidence>
<protein>
    <submittedName>
        <fullName evidence="2">Uncharacterized protein</fullName>
    </submittedName>
</protein>
<keyword evidence="1" id="KW-0472">Membrane</keyword>
<gene>
    <name evidence="2" type="ORF">TQ35_004920</name>
</gene>
<dbReference type="EMBL" id="JZWS02000003">
    <property type="protein sequence ID" value="MCL7343900.1"/>
    <property type="molecule type" value="Genomic_DNA"/>
</dbReference>
<dbReference type="AlphaFoldDB" id="A0AAE3FJC4"/>
<organism evidence="2">
    <name type="scientific">Candidatus Aramenus sulfurataquae</name>
    <dbReference type="NCBI Taxonomy" id="1326980"/>
    <lineage>
        <taxon>Archaea</taxon>
        <taxon>Thermoproteota</taxon>
        <taxon>Thermoprotei</taxon>
        <taxon>Sulfolobales</taxon>
        <taxon>Sulfolobaceae</taxon>
        <taxon>Candidatus Aramenus</taxon>
    </lineage>
</organism>
<keyword evidence="1" id="KW-1133">Transmembrane helix</keyword>
<feature type="transmembrane region" description="Helical" evidence="1">
    <location>
        <begin position="120"/>
        <end position="144"/>
    </location>
</feature>
<comment type="caution">
    <text evidence="2">The sequence shown here is derived from an EMBL/GenBank/DDBJ whole genome shotgun (WGS) entry which is preliminary data.</text>
</comment>
<feature type="transmembrane region" description="Helical" evidence="1">
    <location>
        <begin position="5"/>
        <end position="28"/>
    </location>
</feature>
<name>A0AAE3FJC4_9CREN</name>
<sequence length="146" mass="15474">MRKNLVIIGIILIIAGIVVFFLASTGIISSTVSNEVVLQEGRSYNISITSPSVLVYKDNYSIYLNVTGYGVSLSPIGTSNGAVEYQLLITSSPHVVEIENNYSQPVQVIYVIAPFSSASVYAAAVVVAVILFIAGLAIAIYGAVKK</sequence>
<accession>A0AAE3FJC4</accession>
<reference evidence="2" key="1">
    <citation type="submission" date="2022-05" db="EMBL/GenBank/DDBJ databases">
        <title>Metagenome Sequencing of an Archaeal-Dominated Microbial Community from a Hot Spring at the Los Azufres Geothermal Field, Mexico.</title>
        <authorList>
            <person name="Marin-Paredes R."/>
            <person name="Martinez-Romero E."/>
            <person name="Servin-Garciduenas L.E."/>
        </authorList>
    </citation>
    <scope>NUCLEOTIDE SEQUENCE</scope>
    <source>
        <strain evidence="2">AZ1-454</strain>
    </source>
</reference>
<evidence type="ECO:0000256" key="1">
    <source>
        <dbReference type="SAM" id="Phobius"/>
    </source>
</evidence>
<keyword evidence="1" id="KW-0812">Transmembrane</keyword>